<name>A0A9K3ILT3_HELAN</name>
<dbReference type="EMBL" id="MNCJ02000322">
    <property type="protein sequence ID" value="KAF5798760.1"/>
    <property type="molecule type" value="Genomic_DNA"/>
</dbReference>
<evidence type="ECO:0008006" key="5">
    <source>
        <dbReference type="Google" id="ProtNLM"/>
    </source>
</evidence>
<dbReference type="Gramene" id="mRNA:HanXRQr2_Chr07g0296701">
    <property type="protein sequence ID" value="mRNA:HanXRQr2_Chr07g0296701"/>
    <property type="gene ID" value="HanXRQr2_Chr07g0296701"/>
</dbReference>
<protein>
    <recommendedName>
        <fullName evidence="5">Hydroxyproline-rich glycoprotein family protein</fullName>
    </recommendedName>
</protein>
<dbReference type="Proteomes" id="UP000215914">
    <property type="component" value="Unassembled WGS sequence"/>
</dbReference>
<reference evidence="3" key="1">
    <citation type="journal article" date="2017" name="Nature">
        <title>The sunflower genome provides insights into oil metabolism, flowering and Asterid evolution.</title>
        <authorList>
            <person name="Badouin H."/>
            <person name="Gouzy J."/>
            <person name="Grassa C.J."/>
            <person name="Murat F."/>
            <person name="Staton S.E."/>
            <person name="Cottret L."/>
            <person name="Lelandais-Briere C."/>
            <person name="Owens G.L."/>
            <person name="Carrere S."/>
            <person name="Mayjonade B."/>
            <person name="Legrand L."/>
            <person name="Gill N."/>
            <person name="Kane N.C."/>
            <person name="Bowers J.E."/>
            <person name="Hubner S."/>
            <person name="Bellec A."/>
            <person name="Berard A."/>
            <person name="Berges H."/>
            <person name="Blanchet N."/>
            <person name="Boniface M.C."/>
            <person name="Brunel D."/>
            <person name="Catrice O."/>
            <person name="Chaidir N."/>
            <person name="Claudel C."/>
            <person name="Donnadieu C."/>
            <person name="Faraut T."/>
            <person name="Fievet G."/>
            <person name="Helmstetter N."/>
            <person name="King M."/>
            <person name="Knapp S.J."/>
            <person name="Lai Z."/>
            <person name="Le Paslier M.C."/>
            <person name="Lippi Y."/>
            <person name="Lorenzon L."/>
            <person name="Mandel J.R."/>
            <person name="Marage G."/>
            <person name="Marchand G."/>
            <person name="Marquand E."/>
            <person name="Bret-Mestries E."/>
            <person name="Morien E."/>
            <person name="Nambeesan S."/>
            <person name="Nguyen T."/>
            <person name="Pegot-Espagnet P."/>
            <person name="Pouilly N."/>
            <person name="Raftis F."/>
            <person name="Sallet E."/>
            <person name="Schiex T."/>
            <person name="Thomas J."/>
            <person name="Vandecasteele C."/>
            <person name="Vares D."/>
            <person name="Vear F."/>
            <person name="Vautrin S."/>
            <person name="Crespi M."/>
            <person name="Mangin B."/>
            <person name="Burke J.M."/>
            <person name="Salse J."/>
            <person name="Munos S."/>
            <person name="Vincourt P."/>
            <person name="Rieseberg L.H."/>
            <person name="Langlade N.B."/>
        </authorList>
    </citation>
    <scope>NUCLEOTIDE SEQUENCE</scope>
    <source>
        <tissue evidence="3">Leaves</tissue>
    </source>
</reference>
<dbReference type="AlphaFoldDB" id="A0A9K3ILT3"/>
<proteinExistence type="predicted"/>
<keyword evidence="2" id="KW-0812">Transmembrane</keyword>
<keyword evidence="2" id="KW-1133">Transmembrane helix</keyword>
<evidence type="ECO:0000256" key="1">
    <source>
        <dbReference type="SAM" id="MobiDB-lite"/>
    </source>
</evidence>
<organism evidence="3 4">
    <name type="scientific">Helianthus annuus</name>
    <name type="common">Common sunflower</name>
    <dbReference type="NCBI Taxonomy" id="4232"/>
    <lineage>
        <taxon>Eukaryota</taxon>
        <taxon>Viridiplantae</taxon>
        <taxon>Streptophyta</taxon>
        <taxon>Embryophyta</taxon>
        <taxon>Tracheophyta</taxon>
        <taxon>Spermatophyta</taxon>
        <taxon>Magnoliopsida</taxon>
        <taxon>eudicotyledons</taxon>
        <taxon>Gunneridae</taxon>
        <taxon>Pentapetalae</taxon>
        <taxon>asterids</taxon>
        <taxon>campanulids</taxon>
        <taxon>Asterales</taxon>
        <taxon>Asteraceae</taxon>
        <taxon>Asteroideae</taxon>
        <taxon>Heliantheae alliance</taxon>
        <taxon>Heliantheae</taxon>
        <taxon>Helianthus</taxon>
    </lineage>
</organism>
<dbReference type="PANTHER" id="PTHR34291:SF9">
    <property type="entry name" value="HYDROXYPROLINE-RICH GLYCOPROTEIN FAMILY PROTEIN"/>
    <property type="match status" value="1"/>
</dbReference>
<reference evidence="3" key="2">
    <citation type="submission" date="2020-06" db="EMBL/GenBank/DDBJ databases">
        <title>Helianthus annuus Genome sequencing and assembly Release 2.</title>
        <authorList>
            <person name="Gouzy J."/>
            <person name="Langlade N."/>
            <person name="Munos S."/>
        </authorList>
    </citation>
    <scope>NUCLEOTIDE SEQUENCE</scope>
    <source>
        <tissue evidence="3">Leaves</tissue>
    </source>
</reference>
<gene>
    <name evidence="3" type="ORF">HanXRQr2_Chr07g0296701</name>
</gene>
<keyword evidence="2" id="KW-0472">Membrane</keyword>
<feature type="region of interest" description="Disordered" evidence="1">
    <location>
        <begin position="64"/>
        <end position="83"/>
    </location>
</feature>
<sequence>MVMEVVVKLMEAPYHAPPEYHQYSSRPTIGFPLGTALLLIVVFTLSGIFSCCYHWDKLRHLRGDFSDEDPHHSGDPPMKPKLDCLGEKTAKQQMEEKKRDEDGSLPVIMAGDEFPRFIAMPCPCEPPVQERIIPPHVVIPMY</sequence>
<evidence type="ECO:0000256" key="2">
    <source>
        <dbReference type="SAM" id="Phobius"/>
    </source>
</evidence>
<dbReference type="InterPro" id="IPR037699">
    <property type="entry name" value="At5g65660-like"/>
</dbReference>
<accession>A0A9K3ILT3</accession>
<comment type="caution">
    <text evidence="3">The sequence shown here is derived from an EMBL/GenBank/DDBJ whole genome shotgun (WGS) entry which is preliminary data.</text>
</comment>
<evidence type="ECO:0000313" key="3">
    <source>
        <dbReference type="EMBL" id="KAF5798760.1"/>
    </source>
</evidence>
<keyword evidence="4" id="KW-1185">Reference proteome</keyword>
<dbReference type="PANTHER" id="PTHR34291">
    <property type="entry name" value="HYDROXYPROLINE-RICH GLYCOPROTEIN FAMILY PROTEIN"/>
    <property type="match status" value="1"/>
</dbReference>
<evidence type="ECO:0000313" key="4">
    <source>
        <dbReference type="Proteomes" id="UP000215914"/>
    </source>
</evidence>
<feature type="transmembrane region" description="Helical" evidence="2">
    <location>
        <begin position="29"/>
        <end position="53"/>
    </location>
</feature>